<accession>A0A516KHQ8</accession>
<dbReference type="Proteomes" id="UP000315215">
    <property type="component" value="Chromosome"/>
</dbReference>
<dbReference type="RefSeq" id="WP_143894965.1">
    <property type="nucleotide sequence ID" value="NZ_CP041666.1"/>
</dbReference>
<dbReference type="InterPro" id="IPR047324">
    <property type="entry name" value="LbH_gamma_CA-like"/>
</dbReference>
<dbReference type="PANTHER" id="PTHR13061:SF29">
    <property type="entry name" value="GAMMA CARBONIC ANHYDRASE-LIKE 1, MITOCHONDRIAL-RELATED"/>
    <property type="match status" value="1"/>
</dbReference>
<proteinExistence type="predicted"/>
<dbReference type="EMBL" id="CP041666">
    <property type="protein sequence ID" value="QDP40927.1"/>
    <property type="molecule type" value="Genomic_DNA"/>
</dbReference>
<dbReference type="PANTHER" id="PTHR13061">
    <property type="entry name" value="DYNACTIN SUBUNIT P25"/>
    <property type="match status" value="1"/>
</dbReference>
<dbReference type="InterPro" id="IPR001451">
    <property type="entry name" value="Hexapep"/>
</dbReference>
<dbReference type="SUPFAM" id="SSF51161">
    <property type="entry name" value="Trimeric LpxA-like enzymes"/>
    <property type="match status" value="1"/>
</dbReference>
<keyword evidence="2" id="KW-1185">Reference proteome</keyword>
<evidence type="ECO:0000313" key="2">
    <source>
        <dbReference type="Proteomes" id="UP000315215"/>
    </source>
</evidence>
<protein>
    <submittedName>
        <fullName evidence="1">Gamma carbonic anhydrase family protein</fullName>
    </submittedName>
</protein>
<dbReference type="Gene3D" id="2.160.10.10">
    <property type="entry name" value="Hexapeptide repeat proteins"/>
    <property type="match status" value="1"/>
</dbReference>
<dbReference type="CDD" id="cd04645">
    <property type="entry name" value="LbH_gamma_CA_like"/>
    <property type="match status" value="1"/>
</dbReference>
<sequence>MIYEYKGKKPVLHETAYVSEDVVLTGDITVEEQASIWFKTVIRGDVAPVHIGKRSNVQDLSLIHQSPGMPVIIEDDVVIGHQVTLHSAIIRQGALVGMGSIVLDGAEVGEQAFIGAGSLIPPGKKIPPRTLALGSPAKVVRDLTEEDLEEIKRIKESYVEKAKYYKKLQK</sequence>
<dbReference type="InterPro" id="IPR050484">
    <property type="entry name" value="Transf_Hexapept/Carb_Anhydrase"/>
</dbReference>
<dbReference type="KEGG" id="aqt:FN924_12460"/>
<dbReference type="OrthoDB" id="9803036at2"/>
<name>A0A516KHQ8_9BACI</name>
<dbReference type="InterPro" id="IPR011004">
    <property type="entry name" value="Trimer_LpxA-like_sf"/>
</dbReference>
<dbReference type="AlphaFoldDB" id="A0A516KHQ8"/>
<organism evidence="1 2">
    <name type="scientific">Radiobacillus deserti</name>
    <dbReference type="NCBI Taxonomy" id="2594883"/>
    <lineage>
        <taxon>Bacteria</taxon>
        <taxon>Bacillati</taxon>
        <taxon>Bacillota</taxon>
        <taxon>Bacilli</taxon>
        <taxon>Bacillales</taxon>
        <taxon>Bacillaceae</taxon>
        <taxon>Radiobacillus</taxon>
    </lineage>
</organism>
<reference evidence="1 2" key="1">
    <citation type="submission" date="2019-07" db="EMBL/GenBank/DDBJ databases">
        <authorList>
            <person name="Li J."/>
        </authorList>
    </citation>
    <scope>NUCLEOTIDE SEQUENCE [LARGE SCALE GENOMIC DNA]</scope>
    <source>
        <strain evidence="1 2">TKL69</strain>
    </source>
</reference>
<evidence type="ECO:0000313" key="1">
    <source>
        <dbReference type="EMBL" id="QDP40927.1"/>
    </source>
</evidence>
<gene>
    <name evidence="1" type="ORF">FN924_12460</name>
</gene>
<dbReference type="Pfam" id="PF14602">
    <property type="entry name" value="Hexapep_2"/>
    <property type="match status" value="1"/>
</dbReference>